<evidence type="ECO:0000313" key="3">
    <source>
        <dbReference type="EMBL" id="OPX45582.1"/>
    </source>
</evidence>
<dbReference type="EMBL" id="MZGX01000004">
    <property type="protein sequence ID" value="OPX45582.1"/>
    <property type="molecule type" value="Genomic_DNA"/>
</dbReference>
<dbReference type="PROSITE" id="PS50965">
    <property type="entry name" value="NERD"/>
    <property type="match status" value="1"/>
</dbReference>
<protein>
    <submittedName>
        <fullName evidence="3">Nuclease-related domain protein</fullName>
    </submittedName>
</protein>
<feature type="domain" description="NERD" evidence="2">
    <location>
        <begin position="94"/>
        <end position="202"/>
    </location>
</feature>
<name>A0A1V4SNY6_RUMHU</name>
<evidence type="ECO:0000259" key="2">
    <source>
        <dbReference type="PROSITE" id="PS50965"/>
    </source>
</evidence>
<dbReference type="InterPro" id="IPR011528">
    <property type="entry name" value="NERD"/>
</dbReference>
<organism evidence="3 4">
    <name type="scientific">Ruminiclostridium hungatei</name>
    <name type="common">Clostridium hungatei</name>
    <dbReference type="NCBI Taxonomy" id="48256"/>
    <lineage>
        <taxon>Bacteria</taxon>
        <taxon>Bacillati</taxon>
        <taxon>Bacillota</taxon>
        <taxon>Clostridia</taxon>
        <taxon>Eubacteriales</taxon>
        <taxon>Oscillospiraceae</taxon>
        <taxon>Ruminiclostridium</taxon>
    </lineage>
</organism>
<dbReference type="Proteomes" id="UP000191554">
    <property type="component" value="Unassembled WGS sequence"/>
</dbReference>
<gene>
    <name evidence="3" type="ORF">CLHUN_09610</name>
</gene>
<keyword evidence="1" id="KW-0472">Membrane</keyword>
<feature type="transmembrane region" description="Helical" evidence="1">
    <location>
        <begin position="66"/>
        <end position="86"/>
    </location>
</feature>
<feature type="transmembrane region" description="Helical" evidence="1">
    <location>
        <begin position="16"/>
        <end position="37"/>
    </location>
</feature>
<keyword evidence="4" id="KW-1185">Reference proteome</keyword>
<dbReference type="RefSeq" id="WP_080063405.1">
    <property type="nucleotide sequence ID" value="NZ_MZGX01000004.1"/>
</dbReference>
<dbReference type="Pfam" id="PF08378">
    <property type="entry name" value="NERD"/>
    <property type="match status" value="1"/>
</dbReference>
<comment type="caution">
    <text evidence="3">The sequence shown here is derived from an EMBL/GenBank/DDBJ whole genome shotgun (WGS) entry which is preliminary data.</text>
</comment>
<keyword evidence="1" id="KW-1133">Transmembrane helix</keyword>
<keyword evidence="1" id="KW-0812">Transmembrane</keyword>
<evidence type="ECO:0000256" key="1">
    <source>
        <dbReference type="SAM" id="Phobius"/>
    </source>
</evidence>
<dbReference type="OrthoDB" id="9813328at2"/>
<dbReference type="AlphaFoldDB" id="A0A1V4SNY6"/>
<accession>A0A1V4SNY6</accession>
<sequence>MASILSRKKRITRKPIAYLSTGIFLIVAGYITFNYSYSIADTVKTAFSRMITALKEFFSPLSEIDISLNAATLLTVILFVLSLWFITKGVASIMNTYKDSDVTRLLSKLPDDYYLLNDINFENNLIDHIVVCPKGIFTIDTKSWKDSAQKNLKHNKKYNNQYNMIKQGILNSKLLNDFLQKNNVGNYFVNTIIVFADWDEKLKEHFSDIPVLQPELLTQHISSFPDKYSADECKKIADALKINLSAQAGHIWENVKGSGDISKKKSARKL</sequence>
<proteinExistence type="predicted"/>
<reference evidence="3 4" key="1">
    <citation type="submission" date="2017-03" db="EMBL/GenBank/DDBJ databases">
        <title>Genome sequence of Clostridium hungatei DSM 14427.</title>
        <authorList>
            <person name="Poehlein A."/>
            <person name="Daniel R."/>
        </authorList>
    </citation>
    <scope>NUCLEOTIDE SEQUENCE [LARGE SCALE GENOMIC DNA]</scope>
    <source>
        <strain evidence="3 4">DSM 14427</strain>
    </source>
</reference>
<dbReference type="STRING" id="48256.CLHUN_09610"/>
<evidence type="ECO:0000313" key="4">
    <source>
        <dbReference type="Proteomes" id="UP000191554"/>
    </source>
</evidence>